<keyword evidence="7" id="KW-1185">Reference proteome</keyword>
<protein>
    <submittedName>
        <fullName evidence="6">Iron-siderophore ABC transporter substrate-binding protein</fullName>
    </submittedName>
</protein>
<dbReference type="Gene3D" id="3.40.50.1980">
    <property type="entry name" value="Nitrogenase molybdenum iron protein domain"/>
    <property type="match status" value="2"/>
</dbReference>
<dbReference type="Proteomes" id="UP001456513">
    <property type="component" value="Unassembled WGS sequence"/>
</dbReference>
<organism evidence="6 7">
    <name type="scientific">Rhodococcus navarretei</name>
    <dbReference type="NCBI Taxonomy" id="3128981"/>
    <lineage>
        <taxon>Bacteria</taxon>
        <taxon>Bacillati</taxon>
        <taxon>Actinomycetota</taxon>
        <taxon>Actinomycetes</taxon>
        <taxon>Mycobacteriales</taxon>
        <taxon>Nocardiaceae</taxon>
        <taxon>Rhodococcus</taxon>
    </lineage>
</organism>
<gene>
    <name evidence="6" type="ORF">AABD04_14660</name>
</gene>
<accession>A0ABU9CXI0</accession>
<evidence type="ECO:0000256" key="3">
    <source>
        <dbReference type="ARBA" id="ARBA00022448"/>
    </source>
</evidence>
<evidence type="ECO:0000256" key="2">
    <source>
        <dbReference type="ARBA" id="ARBA00008814"/>
    </source>
</evidence>
<keyword evidence="4" id="KW-0732">Signal</keyword>
<dbReference type="EMBL" id="JBBPCN010000001">
    <property type="protein sequence ID" value="MEK8072080.1"/>
    <property type="molecule type" value="Genomic_DNA"/>
</dbReference>
<dbReference type="PANTHER" id="PTHR30532:SF25">
    <property type="entry name" value="IRON(III) DICITRATE-BINDING PERIPLASMIC PROTEIN"/>
    <property type="match status" value="1"/>
</dbReference>
<name>A0ABU9CXI0_9NOCA</name>
<evidence type="ECO:0000259" key="5">
    <source>
        <dbReference type="PROSITE" id="PS50983"/>
    </source>
</evidence>
<reference evidence="6 7" key="1">
    <citation type="submission" date="2024-03" db="EMBL/GenBank/DDBJ databases">
        <title>Rhodococcus navarretei sp. nov. and Pseudarthrobacter quantumdoti sp. nov., two new species with the ability to biosynthesize Quantum Dots isolated from soil samples at Union Glacier, Antarctica.</title>
        <authorList>
            <person name="Vargas M."/>
        </authorList>
    </citation>
    <scope>NUCLEOTIDE SEQUENCE [LARGE SCALE GENOMIC DNA]</scope>
    <source>
        <strain evidence="6 7">EXRC-4A-4</strain>
    </source>
</reference>
<evidence type="ECO:0000313" key="6">
    <source>
        <dbReference type="EMBL" id="MEK8072080.1"/>
    </source>
</evidence>
<feature type="domain" description="Fe/B12 periplasmic-binding" evidence="5">
    <location>
        <begin position="101"/>
        <end position="360"/>
    </location>
</feature>
<evidence type="ECO:0000256" key="1">
    <source>
        <dbReference type="ARBA" id="ARBA00004196"/>
    </source>
</evidence>
<evidence type="ECO:0000256" key="4">
    <source>
        <dbReference type="ARBA" id="ARBA00022729"/>
    </source>
</evidence>
<comment type="similarity">
    <text evidence="2">Belongs to the bacterial solute-binding protein 8 family.</text>
</comment>
<proteinExistence type="inferred from homology"/>
<dbReference type="PROSITE" id="PS51257">
    <property type="entry name" value="PROKAR_LIPOPROTEIN"/>
    <property type="match status" value="1"/>
</dbReference>
<dbReference type="InterPro" id="IPR002491">
    <property type="entry name" value="ABC_transptr_periplasmic_BD"/>
</dbReference>
<dbReference type="RefSeq" id="WP_341441603.1">
    <property type="nucleotide sequence ID" value="NZ_JBBPCN010000001.1"/>
</dbReference>
<evidence type="ECO:0000313" key="7">
    <source>
        <dbReference type="Proteomes" id="UP001456513"/>
    </source>
</evidence>
<dbReference type="Pfam" id="PF01497">
    <property type="entry name" value="Peripla_BP_2"/>
    <property type="match status" value="1"/>
</dbReference>
<keyword evidence="3" id="KW-0813">Transport</keyword>
<dbReference type="InterPro" id="IPR051313">
    <property type="entry name" value="Bact_iron-sidero_bind"/>
</dbReference>
<sequence length="361" mass="36873">MPLHPRVPRSCAPRRIGTLAAVCLTGAVALVGCSDSEAQDDASTIVRTTTNIAGAGVVGNNRDTVGLCPELAPLDRTGVEGDTRPVGHAEGISTIPADPQRIVVLDAAGLDASCTVGIWERVVGAATIDPDFRGDGDQPLYLGTGLASVPSVGPVGAPDIDAIAALDPDLILGADSLGSDTYDTLTAIAPTVFTATGQGWKDTFLQSAAALGRGQSGFDALAAFSADAERVGREIDASQTQASVLRFDADSIEVDGPNSFAGQVLGEVGVGRPQAQRDGTFSVESDDLSSAEGDIVYVRFAGPDGEAFGREVMDSDAWHALGSVTDGRVFAVNDTVWSGSGVVAARAILDDLSASLNAYVS</sequence>
<dbReference type="SUPFAM" id="SSF53807">
    <property type="entry name" value="Helical backbone' metal receptor"/>
    <property type="match status" value="1"/>
</dbReference>
<dbReference type="PANTHER" id="PTHR30532">
    <property type="entry name" value="IRON III DICITRATE-BINDING PERIPLASMIC PROTEIN"/>
    <property type="match status" value="1"/>
</dbReference>
<dbReference type="CDD" id="cd01146">
    <property type="entry name" value="FhuD"/>
    <property type="match status" value="1"/>
</dbReference>
<comment type="caution">
    <text evidence="6">The sequence shown here is derived from an EMBL/GenBank/DDBJ whole genome shotgun (WGS) entry which is preliminary data.</text>
</comment>
<comment type="subcellular location">
    <subcellularLocation>
        <location evidence="1">Cell envelope</location>
    </subcellularLocation>
</comment>
<dbReference type="PROSITE" id="PS50983">
    <property type="entry name" value="FE_B12_PBP"/>
    <property type="match status" value="1"/>
</dbReference>